<name>A0AAV9G621_9PEZI</name>
<evidence type="ECO:0000256" key="1">
    <source>
        <dbReference type="SAM" id="MobiDB-lite"/>
    </source>
</evidence>
<evidence type="ECO:0000313" key="3">
    <source>
        <dbReference type="Proteomes" id="UP001321760"/>
    </source>
</evidence>
<gene>
    <name evidence="2" type="ORF">QBC34DRAFT_443291</name>
</gene>
<proteinExistence type="predicted"/>
<dbReference type="EMBL" id="MU865991">
    <property type="protein sequence ID" value="KAK4443537.1"/>
    <property type="molecule type" value="Genomic_DNA"/>
</dbReference>
<sequence>MDRVPLEIIERICSNFCLHCRTRSEWMPAQESIIDHHMHKSSLANFSATCSWIRTIVQPMLFHYFALQNARDFNPDALPAIFKLARFLRTTPSSARIWPSACVRKGTWDMSLVTVLNEASRRLKLCSGSENIIPSAIPDWQDGSPFSIRMGHRLQELALLLLPSVSHALITRHGPKTQFTWLQRHTDQFRRQGLKGLTSLKKVVIASPHGSHLKDSWYITHAASLIEAAPNLEELSALDCSYPYLKPASNLSHPSPAVNLRILTIQNLLLDDLNSLLSSFPRLQELYYRQSDIFRPSSSSSSSDDYITPRPTRQRCKEPSSAISPVASTLRILQLTFRTQTAVYPGFGADVCLSLLSEGYGAVGG</sequence>
<reference evidence="2" key="2">
    <citation type="submission" date="2023-05" db="EMBL/GenBank/DDBJ databases">
        <authorList>
            <consortium name="Lawrence Berkeley National Laboratory"/>
            <person name="Steindorff A."/>
            <person name="Hensen N."/>
            <person name="Bonometti L."/>
            <person name="Westerberg I."/>
            <person name="Brannstrom I.O."/>
            <person name="Guillou S."/>
            <person name="Cros-Aarteil S."/>
            <person name="Calhoun S."/>
            <person name="Haridas S."/>
            <person name="Kuo A."/>
            <person name="Mondo S."/>
            <person name="Pangilinan J."/>
            <person name="Riley R."/>
            <person name="Labutti K."/>
            <person name="Andreopoulos B."/>
            <person name="Lipzen A."/>
            <person name="Chen C."/>
            <person name="Yanf M."/>
            <person name="Daum C."/>
            <person name="Ng V."/>
            <person name="Clum A."/>
            <person name="Ohm R."/>
            <person name="Martin F."/>
            <person name="Silar P."/>
            <person name="Natvig D."/>
            <person name="Lalanne C."/>
            <person name="Gautier V."/>
            <person name="Ament-Velasquez S.L."/>
            <person name="Kruys A."/>
            <person name="Hutchinson M.I."/>
            <person name="Powell A.J."/>
            <person name="Barry K."/>
            <person name="Miller A.N."/>
            <person name="Grigoriev I.V."/>
            <person name="Debuchy R."/>
            <person name="Gladieux P."/>
            <person name="Thoren M.H."/>
            <person name="Johannesson H."/>
        </authorList>
    </citation>
    <scope>NUCLEOTIDE SEQUENCE</scope>
    <source>
        <strain evidence="2">PSN243</strain>
    </source>
</reference>
<protein>
    <recommendedName>
        <fullName evidence="4">F-box domain-containing protein</fullName>
    </recommendedName>
</protein>
<keyword evidence="3" id="KW-1185">Reference proteome</keyword>
<accession>A0AAV9G621</accession>
<dbReference type="Proteomes" id="UP001321760">
    <property type="component" value="Unassembled WGS sequence"/>
</dbReference>
<feature type="region of interest" description="Disordered" evidence="1">
    <location>
        <begin position="294"/>
        <end position="320"/>
    </location>
</feature>
<dbReference type="AlphaFoldDB" id="A0AAV9G621"/>
<evidence type="ECO:0000313" key="2">
    <source>
        <dbReference type="EMBL" id="KAK4443537.1"/>
    </source>
</evidence>
<reference evidence="2" key="1">
    <citation type="journal article" date="2023" name="Mol. Phylogenet. Evol.">
        <title>Genome-scale phylogeny and comparative genomics of the fungal order Sordariales.</title>
        <authorList>
            <person name="Hensen N."/>
            <person name="Bonometti L."/>
            <person name="Westerberg I."/>
            <person name="Brannstrom I.O."/>
            <person name="Guillou S."/>
            <person name="Cros-Aarteil S."/>
            <person name="Calhoun S."/>
            <person name="Haridas S."/>
            <person name="Kuo A."/>
            <person name="Mondo S."/>
            <person name="Pangilinan J."/>
            <person name="Riley R."/>
            <person name="LaButti K."/>
            <person name="Andreopoulos B."/>
            <person name="Lipzen A."/>
            <person name="Chen C."/>
            <person name="Yan M."/>
            <person name="Daum C."/>
            <person name="Ng V."/>
            <person name="Clum A."/>
            <person name="Steindorff A."/>
            <person name="Ohm R.A."/>
            <person name="Martin F."/>
            <person name="Silar P."/>
            <person name="Natvig D.O."/>
            <person name="Lalanne C."/>
            <person name="Gautier V."/>
            <person name="Ament-Velasquez S.L."/>
            <person name="Kruys A."/>
            <person name="Hutchinson M.I."/>
            <person name="Powell A.J."/>
            <person name="Barry K."/>
            <person name="Miller A.N."/>
            <person name="Grigoriev I.V."/>
            <person name="Debuchy R."/>
            <person name="Gladieux P."/>
            <person name="Hiltunen Thoren M."/>
            <person name="Johannesson H."/>
        </authorList>
    </citation>
    <scope>NUCLEOTIDE SEQUENCE</scope>
    <source>
        <strain evidence="2">PSN243</strain>
    </source>
</reference>
<evidence type="ECO:0008006" key="4">
    <source>
        <dbReference type="Google" id="ProtNLM"/>
    </source>
</evidence>
<comment type="caution">
    <text evidence="2">The sequence shown here is derived from an EMBL/GenBank/DDBJ whole genome shotgun (WGS) entry which is preliminary data.</text>
</comment>
<organism evidence="2 3">
    <name type="scientific">Podospora aff. communis PSN243</name>
    <dbReference type="NCBI Taxonomy" id="3040156"/>
    <lineage>
        <taxon>Eukaryota</taxon>
        <taxon>Fungi</taxon>
        <taxon>Dikarya</taxon>
        <taxon>Ascomycota</taxon>
        <taxon>Pezizomycotina</taxon>
        <taxon>Sordariomycetes</taxon>
        <taxon>Sordariomycetidae</taxon>
        <taxon>Sordariales</taxon>
        <taxon>Podosporaceae</taxon>
        <taxon>Podospora</taxon>
    </lineage>
</organism>